<dbReference type="Gene3D" id="2.60.120.10">
    <property type="entry name" value="Jelly Rolls"/>
    <property type="match status" value="1"/>
</dbReference>
<dbReference type="FunFam" id="1.10.10.10:FF:000028">
    <property type="entry name" value="Fumarate/nitrate reduction transcriptional regulator Fnr"/>
    <property type="match status" value="1"/>
</dbReference>
<dbReference type="SMART" id="SM00100">
    <property type="entry name" value="cNMP"/>
    <property type="match status" value="1"/>
</dbReference>
<protein>
    <submittedName>
        <fullName evidence="6">Helix-turn-helix domain-containing protein</fullName>
    </submittedName>
</protein>
<comment type="caution">
    <text evidence="6">The sequence shown here is derived from an EMBL/GenBank/DDBJ whole genome shotgun (WGS) entry which is preliminary data.</text>
</comment>
<keyword evidence="2" id="KW-0238">DNA-binding</keyword>
<dbReference type="EMBL" id="JACCEW010000001">
    <property type="protein sequence ID" value="NYT35254.1"/>
    <property type="molecule type" value="Genomic_DNA"/>
</dbReference>
<dbReference type="PROSITE" id="PS00042">
    <property type="entry name" value="HTH_CRP_1"/>
    <property type="match status" value="1"/>
</dbReference>
<evidence type="ECO:0000313" key="7">
    <source>
        <dbReference type="Proteomes" id="UP000580517"/>
    </source>
</evidence>
<dbReference type="Gene3D" id="1.10.10.10">
    <property type="entry name" value="Winged helix-like DNA-binding domain superfamily/Winged helix DNA-binding domain"/>
    <property type="match status" value="1"/>
</dbReference>
<dbReference type="CDD" id="cd00092">
    <property type="entry name" value="HTH_CRP"/>
    <property type="match status" value="1"/>
</dbReference>
<dbReference type="SMART" id="SM00419">
    <property type="entry name" value="HTH_CRP"/>
    <property type="match status" value="1"/>
</dbReference>
<keyword evidence="1" id="KW-0805">Transcription regulation</keyword>
<dbReference type="SUPFAM" id="SSF46785">
    <property type="entry name" value="Winged helix' DNA-binding domain"/>
    <property type="match status" value="1"/>
</dbReference>
<dbReference type="GO" id="GO:0003700">
    <property type="term" value="F:DNA-binding transcription factor activity"/>
    <property type="evidence" value="ECO:0007669"/>
    <property type="project" value="InterPro"/>
</dbReference>
<dbReference type="AlphaFoldDB" id="A0A853F430"/>
<feature type="domain" description="HTH crp-type" evidence="5">
    <location>
        <begin position="238"/>
        <end position="311"/>
    </location>
</feature>
<dbReference type="InterPro" id="IPR012318">
    <property type="entry name" value="HTH_CRP"/>
</dbReference>
<evidence type="ECO:0000259" key="4">
    <source>
        <dbReference type="PROSITE" id="PS50042"/>
    </source>
</evidence>
<feature type="domain" description="Cyclic nucleotide-binding" evidence="4">
    <location>
        <begin position="104"/>
        <end position="227"/>
    </location>
</feature>
<dbReference type="PANTHER" id="PTHR24567:SF75">
    <property type="entry name" value="FUMARATE AND NITRATE REDUCTION REGULATORY PROTEIN"/>
    <property type="match status" value="1"/>
</dbReference>
<dbReference type="InterPro" id="IPR018335">
    <property type="entry name" value="Tscrpt_reg_HTH_Crp-type_CS"/>
</dbReference>
<organism evidence="6 7">
    <name type="scientific">Allopusillimonas soli</name>
    <dbReference type="NCBI Taxonomy" id="659016"/>
    <lineage>
        <taxon>Bacteria</taxon>
        <taxon>Pseudomonadati</taxon>
        <taxon>Pseudomonadota</taxon>
        <taxon>Betaproteobacteria</taxon>
        <taxon>Burkholderiales</taxon>
        <taxon>Alcaligenaceae</taxon>
        <taxon>Allopusillimonas</taxon>
    </lineage>
</organism>
<dbReference type="InterPro" id="IPR050397">
    <property type="entry name" value="Env_Response_Regulators"/>
</dbReference>
<dbReference type="GO" id="GO:0003677">
    <property type="term" value="F:DNA binding"/>
    <property type="evidence" value="ECO:0007669"/>
    <property type="project" value="UniProtKB-KW"/>
</dbReference>
<dbReference type="InterPro" id="IPR018490">
    <property type="entry name" value="cNMP-bd_dom_sf"/>
</dbReference>
<keyword evidence="3" id="KW-0804">Transcription</keyword>
<dbReference type="InterPro" id="IPR036390">
    <property type="entry name" value="WH_DNA-bd_sf"/>
</dbReference>
<dbReference type="GO" id="GO:0005829">
    <property type="term" value="C:cytosol"/>
    <property type="evidence" value="ECO:0007669"/>
    <property type="project" value="TreeGrafter"/>
</dbReference>
<dbReference type="PRINTS" id="PR00034">
    <property type="entry name" value="HTHCRP"/>
</dbReference>
<dbReference type="InterPro" id="IPR036388">
    <property type="entry name" value="WH-like_DNA-bd_sf"/>
</dbReference>
<keyword evidence="7" id="KW-1185">Reference proteome</keyword>
<evidence type="ECO:0000256" key="2">
    <source>
        <dbReference type="ARBA" id="ARBA00023125"/>
    </source>
</evidence>
<dbReference type="Pfam" id="PF00027">
    <property type="entry name" value="cNMP_binding"/>
    <property type="match status" value="1"/>
</dbReference>
<dbReference type="RefSeq" id="WP_167668796.1">
    <property type="nucleotide sequence ID" value="NZ_JACCEW010000001.1"/>
</dbReference>
<sequence length="322" mass="35472">MRAISADFKPLGLNKAGIEGLAGADAARREDAIFDTILRTGQALSEISLPAAVGAFRRGKLLAFAGPPGRYAIMRLRGDTMQRTIAITSESTRCSTCMLSDICLPVGMAPDEVEKLDELVKERIRVSKGATLFSLDDPADAVYGIRFGSLKTQLEDASGHMQITGFLLPGEILGMDGLLENRHVSNAVALEDSEVCVIRIQDIDHLSRLLPSLQQQFRRFMSKEINRSHQLVMSLGSLRSEQRLAAFLMNMSQRLTALGYSSTEFLLRMSREEIGNYLGLTLETVSRLFSRFAREGLIRIQQREVHLLDLPALLALSGGDCD</sequence>
<proteinExistence type="predicted"/>
<evidence type="ECO:0000256" key="1">
    <source>
        <dbReference type="ARBA" id="ARBA00023015"/>
    </source>
</evidence>
<evidence type="ECO:0000259" key="5">
    <source>
        <dbReference type="PROSITE" id="PS51063"/>
    </source>
</evidence>
<gene>
    <name evidence="6" type="ORF">H0A68_00065</name>
</gene>
<dbReference type="PROSITE" id="PS51063">
    <property type="entry name" value="HTH_CRP_2"/>
    <property type="match status" value="1"/>
</dbReference>
<reference evidence="6 7" key="1">
    <citation type="submission" date="2020-07" db="EMBL/GenBank/DDBJ databases">
        <title>Taxonomic revisions and descriptions of new bacterial species based on genomic comparisons in the high-G+C-content subgroup of the family Alcaligenaceae.</title>
        <authorList>
            <person name="Szabo A."/>
            <person name="Felfoldi T."/>
        </authorList>
    </citation>
    <scope>NUCLEOTIDE SEQUENCE [LARGE SCALE GENOMIC DNA]</scope>
    <source>
        <strain evidence="6 7">DSM 25264</strain>
    </source>
</reference>
<dbReference type="PROSITE" id="PS50042">
    <property type="entry name" value="CNMP_BINDING_3"/>
    <property type="match status" value="1"/>
</dbReference>
<dbReference type="Proteomes" id="UP000580517">
    <property type="component" value="Unassembled WGS sequence"/>
</dbReference>
<evidence type="ECO:0000256" key="3">
    <source>
        <dbReference type="ARBA" id="ARBA00023163"/>
    </source>
</evidence>
<dbReference type="InterPro" id="IPR000595">
    <property type="entry name" value="cNMP-bd_dom"/>
</dbReference>
<dbReference type="SUPFAM" id="SSF51206">
    <property type="entry name" value="cAMP-binding domain-like"/>
    <property type="match status" value="1"/>
</dbReference>
<name>A0A853F430_9BURK</name>
<evidence type="ECO:0000313" key="6">
    <source>
        <dbReference type="EMBL" id="NYT35254.1"/>
    </source>
</evidence>
<dbReference type="InterPro" id="IPR014710">
    <property type="entry name" value="RmlC-like_jellyroll"/>
</dbReference>
<dbReference type="CDD" id="cd00038">
    <property type="entry name" value="CAP_ED"/>
    <property type="match status" value="1"/>
</dbReference>
<dbReference type="Pfam" id="PF13545">
    <property type="entry name" value="HTH_Crp_2"/>
    <property type="match status" value="1"/>
</dbReference>
<accession>A0A853F430</accession>
<dbReference type="PANTHER" id="PTHR24567">
    <property type="entry name" value="CRP FAMILY TRANSCRIPTIONAL REGULATORY PROTEIN"/>
    <property type="match status" value="1"/>
</dbReference>